<proteinExistence type="predicted"/>
<comment type="caution">
    <text evidence="1">The sequence shown here is derived from an EMBL/GenBank/DDBJ whole genome shotgun (WGS) entry which is preliminary data.</text>
</comment>
<evidence type="ECO:0000313" key="2">
    <source>
        <dbReference type="Proteomes" id="UP000077552"/>
    </source>
</evidence>
<name>A0A1A9LBN7_9FLAO</name>
<sequence length="191" mass="20724">MAQKTIQKEFDSEGVQKLSIADDGIFKITVQSSEETVIKVSAHISGEHFESIIIEEKIVDGTLFLKTGFAPFFTLENDKLAAHKVMAIEVELTVPKKLAVEIKSKLASVIATGTFKSLSISLENGNCILNNFFGNAQLKTIAGNITVYAQKNVSGKAISKNGTVENNLLNKGKFFVEAESINGNISLLQTE</sequence>
<organism evidence="1 2">
    <name type="scientific">Aequorivita soesokkakensis</name>
    <dbReference type="NCBI Taxonomy" id="1385699"/>
    <lineage>
        <taxon>Bacteria</taxon>
        <taxon>Pseudomonadati</taxon>
        <taxon>Bacteroidota</taxon>
        <taxon>Flavobacteriia</taxon>
        <taxon>Flavobacteriales</taxon>
        <taxon>Flavobacteriaceae</taxon>
        <taxon>Aequorivita</taxon>
    </lineage>
</organism>
<accession>A0A1A9LBN7</accession>
<dbReference type="Proteomes" id="UP000077552">
    <property type="component" value="Unassembled WGS sequence"/>
</dbReference>
<dbReference type="EMBL" id="LXIE01000045">
    <property type="protein sequence ID" value="OAD90406.1"/>
    <property type="molecule type" value="Genomic_DNA"/>
</dbReference>
<evidence type="ECO:0008006" key="3">
    <source>
        <dbReference type="Google" id="ProtNLM"/>
    </source>
</evidence>
<gene>
    <name evidence="1" type="ORF">A7A78_05675</name>
</gene>
<protein>
    <recommendedName>
        <fullName evidence="3">Adhesin domain-containing protein</fullName>
    </recommendedName>
</protein>
<dbReference type="AlphaFoldDB" id="A0A1A9LBN7"/>
<reference evidence="1 2" key="1">
    <citation type="submission" date="2016-05" db="EMBL/GenBank/DDBJ databases">
        <title>Genome sequencing of Vitellibacter soesokkakensis RSSK-12.</title>
        <authorList>
            <person name="Thevarajoo S."/>
            <person name="Selvaratnam C."/>
            <person name="Goh K.M."/>
            <person name="Chan K.-G."/>
            <person name="Chong C.S."/>
        </authorList>
    </citation>
    <scope>NUCLEOTIDE SEQUENCE [LARGE SCALE GENOMIC DNA]</scope>
    <source>
        <strain evidence="1 2">RSSK-12</strain>
    </source>
</reference>
<keyword evidence="2" id="KW-1185">Reference proteome</keyword>
<dbReference type="STRING" id="1385699.A7A78_05675"/>
<evidence type="ECO:0000313" key="1">
    <source>
        <dbReference type="EMBL" id="OAD90406.1"/>
    </source>
</evidence>